<comment type="caution">
    <text evidence="3">The sequence shown here is derived from an EMBL/GenBank/DDBJ whole genome shotgun (WGS) entry which is preliminary data.</text>
</comment>
<dbReference type="Pfam" id="PF00459">
    <property type="entry name" value="Inositol_P"/>
    <property type="match status" value="1"/>
</dbReference>
<name>A0ABN3AQH5_9MICC</name>
<dbReference type="SUPFAM" id="SSF56655">
    <property type="entry name" value="Carbohydrate phosphatase"/>
    <property type="match status" value="1"/>
</dbReference>
<dbReference type="Gene3D" id="3.40.190.80">
    <property type="match status" value="1"/>
</dbReference>
<accession>A0ABN3AQH5</accession>
<gene>
    <name evidence="3" type="ORF">GCM10009784_08050</name>
</gene>
<evidence type="ECO:0000256" key="2">
    <source>
        <dbReference type="ARBA" id="ARBA00013106"/>
    </source>
</evidence>
<proteinExistence type="predicted"/>
<dbReference type="Proteomes" id="UP001500974">
    <property type="component" value="Unassembled WGS sequence"/>
</dbReference>
<dbReference type="EMBL" id="BAAAON010000001">
    <property type="protein sequence ID" value="GAA2173502.1"/>
    <property type="molecule type" value="Genomic_DNA"/>
</dbReference>
<comment type="catalytic activity">
    <reaction evidence="1">
        <text>a myo-inositol phosphate + H2O = myo-inositol + phosphate</text>
        <dbReference type="Rhea" id="RHEA:24056"/>
        <dbReference type="ChEBI" id="CHEBI:15377"/>
        <dbReference type="ChEBI" id="CHEBI:17268"/>
        <dbReference type="ChEBI" id="CHEBI:43474"/>
        <dbReference type="ChEBI" id="CHEBI:84139"/>
        <dbReference type="EC" id="3.1.3.25"/>
    </reaction>
</comment>
<evidence type="ECO:0000313" key="4">
    <source>
        <dbReference type="Proteomes" id="UP001500974"/>
    </source>
</evidence>
<dbReference type="InterPro" id="IPR020550">
    <property type="entry name" value="Inositol_monophosphatase_CS"/>
</dbReference>
<evidence type="ECO:0000313" key="3">
    <source>
        <dbReference type="EMBL" id="GAA2173502.1"/>
    </source>
</evidence>
<protein>
    <recommendedName>
        <fullName evidence="2">inositol-phosphate phosphatase</fullName>
        <ecNumber evidence="2">3.1.3.25</ecNumber>
    </recommendedName>
</protein>
<organism evidence="3 4">
    <name type="scientific">Arthrobacter parietis</name>
    <dbReference type="NCBI Taxonomy" id="271434"/>
    <lineage>
        <taxon>Bacteria</taxon>
        <taxon>Bacillati</taxon>
        <taxon>Actinomycetota</taxon>
        <taxon>Actinomycetes</taxon>
        <taxon>Micrococcales</taxon>
        <taxon>Micrococcaceae</taxon>
        <taxon>Arthrobacter</taxon>
    </lineage>
</organism>
<sequence>MASLIAEAGSTYGLGNFWAHMLVARGAVDLAVSMGGKDWDYAAPSLIVREAGGKFSDLDGNQAQVSGSAVSSNSALHSVAIEKMRRM</sequence>
<dbReference type="InterPro" id="IPR000760">
    <property type="entry name" value="Inositol_monophosphatase-like"/>
</dbReference>
<keyword evidence="4" id="KW-1185">Reference proteome</keyword>
<reference evidence="3 4" key="1">
    <citation type="journal article" date="2019" name="Int. J. Syst. Evol. Microbiol.">
        <title>The Global Catalogue of Microorganisms (GCM) 10K type strain sequencing project: providing services to taxonomists for standard genome sequencing and annotation.</title>
        <authorList>
            <consortium name="The Broad Institute Genomics Platform"/>
            <consortium name="The Broad Institute Genome Sequencing Center for Infectious Disease"/>
            <person name="Wu L."/>
            <person name="Ma J."/>
        </authorList>
    </citation>
    <scope>NUCLEOTIDE SEQUENCE [LARGE SCALE GENOMIC DNA]</scope>
    <source>
        <strain evidence="3 4">JCM 14917</strain>
    </source>
</reference>
<dbReference type="EC" id="3.1.3.25" evidence="2"/>
<evidence type="ECO:0000256" key="1">
    <source>
        <dbReference type="ARBA" id="ARBA00001033"/>
    </source>
</evidence>
<dbReference type="PROSITE" id="PS00630">
    <property type="entry name" value="IMP_2"/>
    <property type="match status" value="1"/>
</dbReference>